<dbReference type="EMBL" id="DF237065">
    <property type="protein sequence ID" value="GAQ82581.1"/>
    <property type="molecule type" value="Genomic_DNA"/>
</dbReference>
<feature type="region of interest" description="Disordered" evidence="1">
    <location>
        <begin position="359"/>
        <end position="458"/>
    </location>
</feature>
<accession>A0A1Y1I088</accession>
<evidence type="ECO:0000313" key="3">
    <source>
        <dbReference type="Proteomes" id="UP000054558"/>
    </source>
</evidence>
<dbReference type="PANTHER" id="PTHR33487:SF1">
    <property type="entry name" value="CILIA- AND FLAGELLA-ASSOCIATED PROTEIN 54"/>
    <property type="match status" value="1"/>
</dbReference>
<evidence type="ECO:0000313" key="2">
    <source>
        <dbReference type="EMBL" id="GAQ82581.1"/>
    </source>
</evidence>
<name>A0A1Y1I088_KLENI</name>
<dbReference type="Proteomes" id="UP000054558">
    <property type="component" value="Unassembled WGS sequence"/>
</dbReference>
<proteinExistence type="predicted"/>
<dbReference type="OrthoDB" id="539762at2759"/>
<reference evidence="2 3" key="1">
    <citation type="journal article" date="2014" name="Nat. Commun.">
        <title>Klebsormidium flaccidum genome reveals primary factors for plant terrestrial adaptation.</title>
        <authorList>
            <person name="Hori K."/>
            <person name="Maruyama F."/>
            <person name="Fujisawa T."/>
            <person name="Togashi T."/>
            <person name="Yamamoto N."/>
            <person name="Seo M."/>
            <person name="Sato S."/>
            <person name="Yamada T."/>
            <person name="Mori H."/>
            <person name="Tajima N."/>
            <person name="Moriyama T."/>
            <person name="Ikeuchi M."/>
            <person name="Watanabe M."/>
            <person name="Wada H."/>
            <person name="Kobayashi K."/>
            <person name="Saito M."/>
            <person name="Masuda T."/>
            <person name="Sasaki-Sekimoto Y."/>
            <person name="Mashiguchi K."/>
            <person name="Awai K."/>
            <person name="Shimojima M."/>
            <person name="Masuda S."/>
            <person name="Iwai M."/>
            <person name="Nobusawa T."/>
            <person name="Narise T."/>
            <person name="Kondo S."/>
            <person name="Saito H."/>
            <person name="Sato R."/>
            <person name="Murakawa M."/>
            <person name="Ihara Y."/>
            <person name="Oshima-Yamada Y."/>
            <person name="Ohtaka K."/>
            <person name="Satoh M."/>
            <person name="Sonobe K."/>
            <person name="Ishii M."/>
            <person name="Ohtani R."/>
            <person name="Kanamori-Sato M."/>
            <person name="Honoki R."/>
            <person name="Miyazaki D."/>
            <person name="Mochizuki H."/>
            <person name="Umetsu J."/>
            <person name="Higashi K."/>
            <person name="Shibata D."/>
            <person name="Kamiya Y."/>
            <person name="Sato N."/>
            <person name="Nakamura Y."/>
            <person name="Tabata S."/>
            <person name="Ida S."/>
            <person name="Kurokawa K."/>
            <person name="Ohta H."/>
        </authorList>
    </citation>
    <scope>NUCLEOTIDE SEQUENCE [LARGE SCALE GENOMIC DNA]</scope>
    <source>
        <strain evidence="2 3">NIES-2285</strain>
    </source>
</reference>
<feature type="compositionally biased region" description="Low complexity" evidence="1">
    <location>
        <begin position="398"/>
        <end position="418"/>
    </location>
</feature>
<feature type="region of interest" description="Disordered" evidence="1">
    <location>
        <begin position="296"/>
        <end position="316"/>
    </location>
</feature>
<dbReference type="PANTHER" id="PTHR33487">
    <property type="entry name" value="CILIA- AND FLAGELLA-ASSOCIATED PROTEIN 54"/>
    <property type="match status" value="1"/>
</dbReference>
<gene>
    <name evidence="2" type="ORF">KFL_001160140</name>
</gene>
<keyword evidence="3" id="KW-1185">Reference proteome</keyword>
<organism evidence="2 3">
    <name type="scientific">Klebsormidium nitens</name>
    <name type="common">Green alga</name>
    <name type="synonym">Ulothrix nitens</name>
    <dbReference type="NCBI Taxonomy" id="105231"/>
    <lineage>
        <taxon>Eukaryota</taxon>
        <taxon>Viridiplantae</taxon>
        <taxon>Streptophyta</taxon>
        <taxon>Klebsormidiophyceae</taxon>
        <taxon>Klebsormidiales</taxon>
        <taxon>Klebsormidiaceae</taxon>
        <taxon>Klebsormidium</taxon>
    </lineage>
</organism>
<dbReference type="AlphaFoldDB" id="A0A1Y1I088"/>
<protein>
    <submittedName>
        <fullName evidence="2">Uncharacterized protein</fullName>
    </submittedName>
</protein>
<feature type="region of interest" description="Disordered" evidence="1">
    <location>
        <begin position="183"/>
        <end position="207"/>
    </location>
</feature>
<feature type="region of interest" description="Disordered" evidence="1">
    <location>
        <begin position="521"/>
        <end position="552"/>
    </location>
</feature>
<evidence type="ECO:0000256" key="1">
    <source>
        <dbReference type="SAM" id="MobiDB-lite"/>
    </source>
</evidence>
<sequence>MLGRDFRDILEQALRYGASMIISDQAAQELPTGDEYLRCCHNRKQEVRVTMTSATRVGRRRGRAAWATRRRRYILQRLGGHAEAAEAAARLSREESTLRKREQQSSIFGAMTLKGKKEAQDRLTRVGRPPRLSGKVEKELRGECNANPYQRARALTQIAVTRPSQADRALFLQQAQAELIKRARPEGKRARSGLSRRRDQFSRGVPGPLILTRTKRKELRRKGLAGRKAGRARGIWEGRGERSGGLAAQHRLPPGQAGTCAPLSDVITVSGLTPNERYIFALAFYDATGALTDTVGPSNPPVTPAKTTVSSVPDTDAHRVGCPKDALSAARPVVAHSVEKVAVDEDGVERLFGDQLTATETRDSGGAPHAAQKLRPGPFYGVQSRAQAAARAKPRPNPALAPSIASRAPQSSAPPADRGAGRGAVYMRPFSVQSGDPVLQPGGPAPCEPTRKMPGDTAPARRLPRVLATINQTAGLTSGAVKVAAGLRSQLFERLAVTAEVEAVKAVGIMDLGVFTLHRKSVSKESENAPRSGSSAAAIGSKEGGKKRLGRR</sequence>